<evidence type="ECO:0000313" key="6">
    <source>
        <dbReference type="EMBL" id="SFL01833.1"/>
    </source>
</evidence>
<feature type="domain" description="HTH lysR-type" evidence="5">
    <location>
        <begin position="1"/>
        <end position="58"/>
    </location>
</feature>
<dbReference type="PRINTS" id="PR00039">
    <property type="entry name" value="HTHLYSR"/>
</dbReference>
<evidence type="ECO:0000256" key="4">
    <source>
        <dbReference type="ARBA" id="ARBA00023163"/>
    </source>
</evidence>
<accession>A0A1I4E974</accession>
<comment type="similarity">
    <text evidence="1">Belongs to the LysR transcriptional regulatory family.</text>
</comment>
<keyword evidence="7" id="KW-1185">Reference proteome</keyword>
<name>A0A1I4E974_9HYPH</name>
<keyword evidence="4" id="KW-0804">Transcription</keyword>
<gene>
    <name evidence="6" type="ORF">SAMN04488518_11439</name>
</gene>
<keyword evidence="3" id="KW-0238">DNA-binding</keyword>
<proteinExistence type="inferred from homology"/>
<dbReference type="InterPro" id="IPR000847">
    <property type="entry name" value="LysR_HTH_N"/>
</dbReference>
<dbReference type="Pfam" id="PF00126">
    <property type="entry name" value="HTH_1"/>
    <property type="match status" value="1"/>
</dbReference>
<dbReference type="PANTHER" id="PTHR30427">
    <property type="entry name" value="TRANSCRIPTIONAL ACTIVATOR PROTEIN LYSR"/>
    <property type="match status" value="1"/>
</dbReference>
<dbReference type="Pfam" id="PF03466">
    <property type="entry name" value="LysR_substrate"/>
    <property type="match status" value="1"/>
</dbReference>
<dbReference type="Proteomes" id="UP000199598">
    <property type="component" value="Unassembled WGS sequence"/>
</dbReference>
<evidence type="ECO:0000259" key="5">
    <source>
        <dbReference type="PROSITE" id="PS50931"/>
    </source>
</evidence>
<dbReference type="InterPro" id="IPR036390">
    <property type="entry name" value="WH_DNA-bd_sf"/>
</dbReference>
<dbReference type="InterPro" id="IPR036388">
    <property type="entry name" value="WH-like_DNA-bd_sf"/>
</dbReference>
<dbReference type="EMBL" id="FOSK01000014">
    <property type="protein sequence ID" value="SFL01833.1"/>
    <property type="molecule type" value="Genomic_DNA"/>
</dbReference>
<dbReference type="InterPro" id="IPR005119">
    <property type="entry name" value="LysR_subst-bd"/>
</dbReference>
<evidence type="ECO:0000256" key="2">
    <source>
        <dbReference type="ARBA" id="ARBA00023015"/>
    </source>
</evidence>
<evidence type="ECO:0000313" key="7">
    <source>
        <dbReference type="Proteomes" id="UP000199598"/>
    </source>
</evidence>
<evidence type="ECO:0000256" key="1">
    <source>
        <dbReference type="ARBA" id="ARBA00009437"/>
    </source>
</evidence>
<organism evidence="6 7">
    <name type="scientific">Pseudovibrio ascidiaceicola</name>
    <dbReference type="NCBI Taxonomy" id="285279"/>
    <lineage>
        <taxon>Bacteria</taxon>
        <taxon>Pseudomonadati</taxon>
        <taxon>Pseudomonadota</taxon>
        <taxon>Alphaproteobacteria</taxon>
        <taxon>Hyphomicrobiales</taxon>
        <taxon>Stappiaceae</taxon>
        <taxon>Pseudovibrio</taxon>
    </lineage>
</organism>
<protein>
    <submittedName>
        <fullName evidence="6">Transcriptional regulator, LysR family</fullName>
    </submittedName>
</protein>
<dbReference type="PROSITE" id="PS50931">
    <property type="entry name" value="HTH_LYSR"/>
    <property type="match status" value="1"/>
</dbReference>
<dbReference type="SUPFAM" id="SSF46785">
    <property type="entry name" value="Winged helix' DNA-binding domain"/>
    <property type="match status" value="1"/>
</dbReference>
<dbReference type="SUPFAM" id="SSF53850">
    <property type="entry name" value="Periplasmic binding protein-like II"/>
    <property type="match status" value="1"/>
</dbReference>
<sequence>MNLQQLAVFREIMKTGSVSHAARNLHRTQPAVSASLKALEDDLGMPLFLREGRRLIPVPEAHYLLSEASGILDRLKTVEQNLSNMRDQVQGSLSIVAMPGPSSYLLPEFISNFIEDKPQVKVTLATRSSPQILNLIAAQSFDIGFCDAAVGTEQDVLSHDTTIPCTCLCAIPKTSSLAGKKVIHAKDLDGVPMGVLQPSHSTFEATKAAFQSSDAHFDIRIDTQYFLPLFHFVEAGQICAVVDALSAVSYQRSRGDASKIVFLPFEPTVPFGYSILVPHQRPLSRLASSFVSSWQNWVEQTIAKPMR</sequence>
<keyword evidence="2" id="KW-0805">Transcription regulation</keyword>
<reference evidence="6 7" key="1">
    <citation type="submission" date="2016-10" db="EMBL/GenBank/DDBJ databases">
        <authorList>
            <person name="Varghese N."/>
            <person name="Submissions S."/>
        </authorList>
    </citation>
    <scope>NUCLEOTIDE SEQUENCE [LARGE SCALE GENOMIC DNA]</scope>
    <source>
        <strain evidence="6 7">DSM 16392</strain>
    </source>
</reference>
<dbReference type="Gene3D" id="3.40.190.290">
    <property type="match status" value="1"/>
</dbReference>
<dbReference type="Gene3D" id="1.10.10.10">
    <property type="entry name" value="Winged helix-like DNA-binding domain superfamily/Winged helix DNA-binding domain"/>
    <property type="match status" value="1"/>
</dbReference>
<dbReference type="RefSeq" id="WP_093522919.1">
    <property type="nucleotide sequence ID" value="NZ_FOSK01000014.1"/>
</dbReference>
<dbReference type="PANTHER" id="PTHR30427:SF1">
    <property type="entry name" value="TRANSCRIPTIONAL ACTIVATOR PROTEIN LYSR"/>
    <property type="match status" value="1"/>
</dbReference>
<comment type="caution">
    <text evidence="6">The sequence shown here is derived from an EMBL/GenBank/DDBJ whole genome shotgun (WGS) entry which is preliminary data.</text>
</comment>
<evidence type="ECO:0000256" key="3">
    <source>
        <dbReference type="ARBA" id="ARBA00023125"/>
    </source>
</evidence>